<dbReference type="RefSeq" id="WP_009628247.1">
    <property type="nucleotide sequence ID" value="NZ_ALWB01000152.1"/>
</dbReference>
<dbReference type="PATRIC" id="fig|927668.3.peg.3674"/>
<feature type="transmembrane region" description="Helical" evidence="2">
    <location>
        <begin position="18"/>
        <end position="37"/>
    </location>
</feature>
<dbReference type="SMART" id="SM00327">
    <property type="entry name" value="VWA"/>
    <property type="match status" value="1"/>
</dbReference>
<dbReference type="Proteomes" id="UP000011201">
    <property type="component" value="Unassembled WGS sequence"/>
</dbReference>
<feature type="domain" description="VWFA" evidence="3">
    <location>
        <begin position="358"/>
        <end position="530"/>
    </location>
</feature>
<dbReference type="EMBL" id="ALWB01000152">
    <property type="protein sequence ID" value="ELS31651.1"/>
    <property type="molecule type" value="Genomic_DNA"/>
</dbReference>
<dbReference type="PANTHER" id="PTHR45737:SF6">
    <property type="entry name" value="VON WILLEBRAND FACTOR A DOMAIN-CONTAINING PROTEIN 5A"/>
    <property type="match status" value="1"/>
</dbReference>
<dbReference type="InterPro" id="IPR013694">
    <property type="entry name" value="VIT"/>
</dbReference>
<organism evidence="5 6">
    <name type="scientific">Pseudanabaena biceps PCC 7429</name>
    <dbReference type="NCBI Taxonomy" id="927668"/>
    <lineage>
        <taxon>Bacteria</taxon>
        <taxon>Bacillati</taxon>
        <taxon>Cyanobacteriota</taxon>
        <taxon>Cyanophyceae</taxon>
        <taxon>Pseudanabaenales</taxon>
        <taxon>Pseudanabaenaceae</taxon>
        <taxon>Pseudanabaena</taxon>
    </lineage>
</organism>
<dbReference type="InterPro" id="IPR036465">
    <property type="entry name" value="vWFA_dom_sf"/>
</dbReference>
<dbReference type="Gene3D" id="3.40.50.410">
    <property type="entry name" value="von Willebrand factor, type A domain"/>
    <property type="match status" value="1"/>
</dbReference>
<evidence type="ECO:0000313" key="6">
    <source>
        <dbReference type="Proteomes" id="UP000011201"/>
    </source>
</evidence>
<dbReference type="GO" id="GO:0003950">
    <property type="term" value="F:NAD+ poly-ADP-ribosyltransferase activity"/>
    <property type="evidence" value="ECO:0007669"/>
    <property type="project" value="UniProtKB-EC"/>
</dbReference>
<keyword evidence="2" id="KW-0812">Transmembrane</keyword>
<evidence type="ECO:0000256" key="1">
    <source>
        <dbReference type="SAM" id="MobiDB-lite"/>
    </source>
</evidence>
<feature type="region of interest" description="Disordered" evidence="1">
    <location>
        <begin position="41"/>
        <end position="81"/>
    </location>
</feature>
<dbReference type="EC" id="2.4.2.30" evidence="5"/>
<sequence length="859" mass="93658" precursor="true">MVARSEITLKQIQSIKPIYIVLPMAILLMGAIAHRTLAQTSPIAKPQTSSSTSSTMIKSGIIEPISDRNSRTEPSKDRPVGGLYALTTRPRNEASFTLTHTDVQGKISGNISRVEVTQTFQNPYDKPLEAIYVFPLPDQAAVDDMEIKIGDRTIKGDIKKREEAKAIYDRARQEGRTAGLLEQERDNIFTQSLANIKPGEEIKVTIRYTESLKFERGDYEFVFPLVVGPRYIPGQAIDDRGSTTKVPDAALITPPVVNPKTILAADVMVNLQIDAGVPIHNLYSTSHRLDVKNNGETVQIKLADGDTIPNKDLIVRYKVSGDRTAPAVLTTTTERGAHFATYLIPAIAYRPDQIVPKDVVFLMDTSGSQSGDPILKSRELMRRFINGLNPNDTFTIIDFSSTTRQLSSYPLKNTAANRQKAMNYIDQVDANGGTELMNGINAVTNFPAASDGRLRSVVLITDGYIGNDNEVIAAVQKNLKPGNRLYSFGVGSSVNRYLLERIAEMGRGTSRVVRQDEPTQEVAEKFFRQINNPVLTNIQVQWEGEGTAPEMYPSNPPDLFAEQPLTIFGKKGDRANGNLRITGIAAGGERYEQTINVNFGDRNSNLGIAQLWGRARIKDLMNQMFAGEVKSLVDAVTQTALDYRLLSQYTAFVAVSDEVRVNPDGEKVTVQVPVELPEGVSYDGVFGNESNALLKPAPMLSPSPSYNAPSPTQGSLRTRLQSNNVGLPSPLPAVPSTDAKISKQVASGTVSDKTANESASIPRVQVISITGLVGADIATAQQAIAQQLRSLNVSAGLKGIVILEIVIQNGRLTRFVLDDGASTLKDRTFVELLQRSLQNVVLPTTVKGTIKLTLNVTAN</sequence>
<evidence type="ECO:0000313" key="5">
    <source>
        <dbReference type="EMBL" id="ELS31651.1"/>
    </source>
</evidence>
<feature type="domain" description="VIT" evidence="4">
    <location>
        <begin position="82"/>
        <end position="210"/>
    </location>
</feature>
<gene>
    <name evidence="5" type="ORF">Pse7429DRAFT_3154</name>
</gene>
<protein>
    <submittedName>
        <fullName evidence="5">NAD(+) ADP-ribosyltransferase</fullName>
        <ecNumber evidence="5">2.4.2.30</ecNumber>
    </submittedName>
</protein>
<evidence type="ECO:0000259" key="4">
    <source>
        <dbReference type="PROSITE" id="PS51468"/>
    </source>
</evidence>
<keyword evidence="6" id="KW-1185">Reference proteome</keyword>
<dbReference type="PROSITE" id="PS50234">
    <property type="entry name" value="VWFA"/>
    <property type="match status" value="1"/>
</dbReference>
<proteinExistence type="predicted"/>
<dbReference type="AlphaFoldDB" id="L8MVY6"/>
<dbReference type="PANTHER" id="PTHR45737">
    <property type="entry name" value="VON WILLEBRAND FACTOR A DOMAIN-CONTAINING PROTEIN 5A"/>
    <property type="match status" value="1"/>
</dbReference>
<evidence type="ECO:0000259" key="3">
    <source>
        <dbReference type="PROSITE" id="PS50234"/>
    </source>
</evidence>
<name>L8MVY6_9CYAN</name>
<reference evidence="5 6" key="1">
    <citation type="journal article" date="2013" name="Proc. Natl. Acad. Sci. U.S.A.">
        <title>Improving the coverage of the cyanobacterial phylum using diversity-driven genome sequencing.</title>
        <authorList>
            <person name="Shih P.M."/>
            <person name="Wu D."/>
            <person name="Latifi A."/>
            <person name="Axen S.D."/>
            <person name="Fewer D.P."/>
            <person name="Talla E."/>
            <person name="Calteau A."/>
            <person name="Cai F."/>
            <person name="Tandeau de Marsac N."/>
            <person name="Rippka R."/>
            <person name="Herdman M."/>
            <person name="Sivonen K."/>
            <person name="Coursin T."/>
            <person name="Laurent T."/>
            <person name="Goodwin L."/>
            <person name="Nolan M."/>
            <person name="Davenport K.W."/>
            <person name="Han C.S."/>
            <person name="Rubin E.M."/>
            <person name="Eisen J.A."/>
            <person name="Woyke T."/>
            <person name="Gugger M."/>
            <person name="Kerfeld C.A."/>
        </authorList>
    </citation>
    <scope>NUCLEOTIDE SEQUENCE [LARGE SCALE GENOMIC DNA]</scope>
    <source>
        <strain evidence="5 6">PCC 7429</strain>
    </source>
</reference>
<keyword evidence="5" id="KW-0808">Transferase</keyword>
<dbReference type="SMART" id="SM00609">
    <property type="entry name" value="VIT"/>
    <property type="match status" value="1"/>
</dbReference>
<dbReference type="SUPFAM" id="SSF53300">
    <property type="entry name" value="vWA-like"/>
    <property type="match status" value="1"/>
</dbReference>
<dbReference type="InterPro" id="IPR002035">
    <property type="entry name" value="VWF_A"/>
</dbReference>
<dbReference type="Pfam" id="PF08487">
    <property type="entry name" value="VIT"/>
    <property type="match status" value="1"/>
</dbReference>
<feature type="compositionally biased region" description="Basic and acidic residues" evidence="1">
    <location>
        <begin position="65"/>
        <end position="79"/>
    </location>
</feature>
<keyword evidence="5" id="KW-0328">Glycosyltransferase</keyword>
<dbReference type="NCBIfam" id="NF033769">
    <property type="entry name" value="after_VWA_1"/>
    <property type="match status" value="1"/>
</dbReference>
<comment type="caution">
    <text evidence="5">The sequence shown here is derived from an EMBL/GenBank/DDBJ whole genome shotgun (WGS) entry which is preliminary data.</text>
</comment>
<dbReference type="Pfam" id="PF13768">
    <property type="entry name" value="VWA_3"/>
    <property type="match status" value="1"/>
</dbReference>
<dbReference type="PROSITE" id="PS51468">
    <property type="entry name" value="VIT"/>
    <property type="match status" value="1"/>
</dbReference>
<accession>L8MVY6</accession>
<evidence type="ECO:0000256" key="2">
    <source>
        <dbReference type="SAM" id="Phobius"/>
    </source>
</evidence>
<keyword evidence="2" id="KW-0472">Membrane</keyword>
<keyword evidence="2" id="KW-1133">Transmembrane helix</keyword>